<evidence type="ECO:0000313" key="1">
    <source>
        <dbReference type="EMBL" id="JAH78155.1"/>
    </source>
</evidence>
<proteinExistence type="predicted"/>
<sequence length="42" mass="4494">MNRKTAKKLFVTLSDCIALLNCNADQLCDSGAPGILLQITTV</sequence>
<accession>A0A0E9VL48</accession>
<dbReference type="EMBL" id="GBXM01030422">
    <property type="protein sequence ID" value="JAH78155.1"/>
    <property type="molecule type" value="Transcribed_RNA"/>
</dbReference>
<protein>
    <submittedName>
        <fullName evidence="1">Uncharacterized protein</fullName>
    </submittedName>
</protein>
<reference evidence="1" key="2">
    <citation type="journal article" date="2015" name="Fish Shellfish Immunol.">
        <title>Early steps in the European eel (Anguilla anguilla)-Vibrio vulnificus interaction in the gills: Role of the RtxA13 toxin.</title>
        <authorList>
            <person name="Callol A."/>
            <person name="Pajuelo D."/>
            <person name="Ebbesson L."/>
            <person name="Teles M."/>
            <person name="MacKenzie S."/>
            <person name="Amaro C."/>
        </authorList>
    </citation>
    <scope>NUCLEOTIDE SEQUENCE</scope>
</reference>
<reference evidence="1" key="1">
    <citation type="submission" date="2014-11" db="EMBL/GenBank/DDBJ databases">
        <authorList>
            <person name="Amaro Gonzalez C."/>
        </authorList>
    </citation>
    <scope>NUCLEOTIDE SEQUENCE</scope>
</reference>
<name>A0A0E9VL48_ANGAN</name>
<organism evidence="1">
    <name type="scientific">Anguilla anguilla</name>
    <name type="common">European freshwater eel</name>
    <name type="synonym">Muraena anguilla</name>
    <dbReference type="NCBI Taxonomy" id="7936"/>
    <lineage>
        <taxon>Eukaryota</taxon>
        <taxon>Metazoa</taxon>
        <taxon>Chordata</taxon>
        <taxon>Craniata</taxon>
        <taxon>Vertebrata</taxon>
        <taxon>Euteleostomi</taxon>
        <taxon>Actinopterygii</taxon>
        <taxon>Neopterygii</taxon>
        <taxon>Teleostei</taxon>
        <taxon>Anguilliformes</taxon>
        <taxon>Anguillidae</taxon>
        <taxon>Anguilla</taxon>
    </lineage>
</organism>
<dbReference type="AlphaFoldDB" id="A0A0E9VL48"/>